<dbReference type="SUPFAM" id="SSF52540">
    <property type="entry name" value="P-loop containing nucleoside triphosphate hydrolases"/>
    <property type="match status" value="1"/>
</dbReference>
<dbReference type="InterPro" id="IPR027417">
    <property type="entry name" value="P-loop_NTPase"/>
</dbReference>
<dbReference type="GO" id="GO:0016787">
    <property type="term" value="F:hydrolase activity"/>
    <property type="evidence" value="ECO:0007669"/>
    <property type="project" value="UniProtKB-KW"/>
</dbReference>
<dbReference type="Proteomes" id="UP001497516">
    <property type="component" value="Chromosome 8"/>
</dbReference>
<evidence type="ECO:0000259" key="8">
    <source>
        <dbReference type="PROSITE" id="PS51192"/>
    </source>
</evidence>
<keyword evidence="4 7" id="KW-0347">Helicase</keyword>
<feature type="domain" description="Helicase ATP-binding" evidence="8">
    <location>
        <begin position="98"/>
        <end position="217"/>
    </location>
</feature>
<dbReference type="GO" id="GO:0003724">
    <property type="term" value="F:RNA helicase activity"/>
    <property type="evidence" value="ECO:0007669"/>
    <property type="project" value="UniProtKB-EC"/>
</dbReference>
<dbReference type="PANTHER" id="PTHR47963">
    <property type="entry name" value="DEAD-BOX ATP-DEPENDENT RNA HELICASE 47, MITOCHONDRIAL"/>
    <property type="match status" value="1"/>
</dbReference>
<accession>A0AAV2G379</accession>
<dbReference type="EMBL" id="OZ034821">
    <property type="protein sequence ID" value="CAL1405109.1"/>
    <property type="molecule type" value="Genomic_DNA"/>
</dbReference>
<reference evidence="9 10" key="1">
    <citation type="submission" date="2024-04" db="EMBL/GenBank/DDBJ databases">
        <authorList>
            <person name="Fracassetti M."/>
        </authorList>
    </citation>
    <scope>NUCLEOTIDE SEQUENCE [LARGE SCALE GENOMIC DNA]</scope>
</reference>
<dbReference type="InterPro" id="IPR044742">
    <property type="entry name" value="DEAD/DEAH_RhlB"/>
</dbReference>
<dbReference type="InterPro" id="IPR012562">
    <property type="entry name" value="GUCT"/>
</dbReference>
<dbReference type="PROSITE" id="PS51192">
    <property type="entry name" value="HELICASE_ATP_BIND_1"/>
    <property type="match status" value="1"/>
</dbReference>
<name>A0AAV2G379_9ROSI</name>
<dbReference type="Pfam" id="PF08152">
    <property type="entry name" value="GUCT"/>
    <property type="match status" value="1"/>
</dbReference>
<dbReference type="Gene3D" id="3.30.70.2280">
    <property type="match status" value="1"/>
</dbReference>
<evidence type="ECO:0000256" key="4">
    <source>
        <dbReference type="ARBA" id="ARBA00022806"/>
    </source>
</evidence>
<keyword evidence="3 7" id="KW-0378">Hydrolase</keyword>
<evidence type="ECO:0000256" key="1">
    <source>
        <dbReference type="ARBA" id="ARBA00012552"/>
    </source>
</evidence>
<dbReference type="SMART" id="SM00487">
    <property type="entry name" value="DEXDc"/>
    <property type="match status" value="1"/>
</dbReference>
<dbReference type="CDD" id="cd12937">
    <property type="entry name" value="GUCT_RH7_like"/>
    <property type="match status" value="1"/>
</dbReference>
<keyword evidence="10" id="KW-1185">Reference proteome</keyword>
<sequence length="356" mass="38289">MNCPRPLPLPLPQILVVGHRRRSIAMLIIALSTTPILSTSSRTLEKNTGVSSTTAINVAILFTLNSSWRIISPTNVGTAAVAISSSPVVCCGGAAGGVLEDSKVYGESLGLASCCLYGGSPYNPQESSLKRGVDIVVGRPGRIKDHIERGNINFSSLAFRVLDEADEMLRMGFVEDVELILGKVEDVTKVLTLLFSATLPEWVVHIASKFLKPSMKTIGLVGNEKMKASTNVRHIVLPCSASAIPQLIPDVIRCYNSGGRSIIFTEKKARSLLSSMENHVTLLLEAGKPFYSQSYAYSMLKRFLPEDKVESLKGFSLTLDGQGAVFDVARAVGSDLGAKARWQREVVVPAAGGEVR</sequence>
<dbReference type="Pfam" id="PF00270">
    <property type="entry name" value="DEAD"/>
    <property type="match status" value="1"/>
</dbReference>
<keyword evidence="5 7" id="KW-0067">ATP-binding</keyword>
<gene>
    <name evidence="9" type="ORF">LTRI10_LOCUS44917</name>
</gene>
<dbReference type="PROSITE" id="PS00039">
    <property type="entry name" value="DEAD_ATP_HELICASE"/>
    <property type="match status" value="1"/>
</dbReference>
<organism evidence="9 10">
    <name type="scientific">Linum trigynum</name>
    <dbReference type="NCBI Taxonomy" id="586398"/>
    <lineage>
        <taxon>Eukaryota</taxon>
        <taxon>Viridiplantae</taxon>
        <taxon>Streptophyta</taxon>
        <taxon>Embryophyta</taxon>
        <taxon>Tracheophyta</taxon>
        <taxon>Spermatophyta</taxon>
        <taxon>Magnoliopsida</taxon>
        <taxon>eudicotyledons</taxon>
        <taxon>Gunneridae</taxon>
        <taxon>Pentapetalae</taxon>
        <taxon>rosids</taxon>
        <taxon>fabids</taxon>
        <taxon>Malpighiales</taxon>
        <taxon>Linaceae</taxon>
        <taxon>Linum</taxon>
    </lineage>
</organism>
<dbReference type="GO" id="GO:0005524">
    <property type="term" value="F:ATP binding"/>
    <property type="evidence" value="ECO:0007669"/>
    <property type="project" value="UniProtKB-KW"/>
</dbReference>
<evidence type="ECO:0000256" key="7">
    <source>
        <dbReference type="RuleBase" id="RU000492"/>
    </source>
</evidence>
<evidence type="ECO:0000256" key="3">
    <source>
        <dbReference type="ARBA" id="ARBA00022801"/>
    </source>
</evidence>
<dbReference type="CDD" id="cd00268">
    <property type="entry name" value="DEADc"/>
    <property type="match status" value="1"/>
</dbReference>
<dbReference type="InterPro" id="IPR050547">
    <property type="entry name" value="DEAD_box_RNA_helicases"/>
</dbReference>
<evidence type="ECO:0000256" key="2">
    <source>
        <dbReference type="ARBA" id="ARBA00022741"/>
    </source>
</evidence>
<protein>
    <recommendedName>
        <fullName evidence="1">RNA helicase</fullName>
        <ecNumber evidence="1">3.6.4.13</ecNumber>
    </recommendedName>
</protein>
<evidence type="ECO:0000313" key="9">
    <source>
        <dbReference type="EMBL" id="CAL1405109.1"/>
    </source>
</evidence>
<dbReference type="Gene3D" id="3.40.50.300">
    <property type="entry name" value="P-loop containing nucleotide triphosphate hydrolases"/>
    <property type="match status" value="1"/>
</dbReference>
<dbReference type="PANTHER" id="PTHR47963:SF8">
    <property type="entry name" value="ATP-DEPENDENT RNA HELICASE DEAD"/>
    <property type="match status" value="1"/>
</dbReference>
<keyword evidence="2 7" id="KW-0547">Nucleotide-binding</keyword>
<comment type="similarity">
    <text evidence="7">Belongs to the DEAD box helicase family.</text>
</comment>
<proteinExistence type="inferred from homology"/>
<evidence type="ECO:0000256" key="5">
    <source>
        <dbReference type="ARBA" id="ARBA00022840"/>
    </source>
</evidence>
<dbReference type="GO" id="GO:0003723">
    <property type="term" value="F:RNA binding"/>
    <property type="evidence" value="ECO:0007669"/>
    <property type="project" value="UniProtKB-KW"/>
</dbReference>
<dbReference type="InterPro" id="IPR011545">
    <property type="entry name" value="DEAD/DEAH_box_helicase_dom"/>
</dbReference>
<dbReference type="InterPro" id="IPR035979">
    <property type="entry name" value="RBD_domain_sf"/>
</dbReference>
<dbReference type="SUPFAM" id="SSF54928">
    <property type="entry name" value="RNA-binding domain, RBD"/>
    <property type="match status" value="1"/>
</dbReference>
<comment type="catalytic activity">
    <reaction evidence="6">
        <text>ATP + H2O = ADP + phosphate + H(+)</text>
        <dbReference type="Rhea" id="RHEA:13065"/>
        <dbReference type="ChEBI" id="CHEBI:15377"/>
        <dbReference type="ChEBI" id="CHEBI:15378"/>
        <dbReference type="ChEBI" id="CHEBI:30616"/>
        <dbReference type="ChEBI" id="CHEBI:43474"/>
        <dbReference type="ChEBI" id="CHEBI:456216"/>
        <dbReference type="EC" id="3.6.4.13"/>
    </reaction>
</comment>
<evidence type="ECO:0000256" key="6">
    <source>
        <dbReference type="ARBA" id="ARBA00047984"/>
    </source>
</evidence>
<dbReference type="EC" id="3.6.4.13" evidence="1"/>
<dbReference type="InterPro" id="IPR014001">
    <property type="entry name" value="Helicase_ATP-bd"/>
</dbReference>
<dbReference type="InterPro" id="IPR000629">
    <property type="entry name" value="RNA-helicase_DEAD-box_CS"/>
</dbReference>
<dbReference type="AlphaFoldDB" id="A0AAV2G379"/>
<evidence type="ECO:0000313" key="10">
    <source>
        <dbReference type="Proteomes" id="UP001497516"/>
    </source>
</evidence>